<dbReference type="GO" id="GO:0016757">
    <property type="term" value="F:glycosyltransferase activity"/>
    <property type="evidence" value="ECO:0007669"/>
    <property type="project" value="InterPro"/>
</dbReference>
<reference evidence="3" key="1">
    <citation type="submission" date="2019-12" db="EMBL/GenBank/DDBJ databases">
        <title>Whole-genome sequence of Halomicrobium mukohataei pws1.</title>
        <authorList>
            <person name="Verma D.K."/>
            <person name="Gopal K."/>
            <person name="Prasad E.S."/>
        </authorList>
    </citation>
    <scope>NUCLEOTIDE SEQUENCE</scope>
    <source>
        <strain evidence="3">Pws1</strain>
    </source>
</reference>
<evidence type="ECO:0000259" key="1">
    <source>
        <dbReference type="Pfam" id="PF00534"/>
    </source>
</evidence>
<dbReference type="Pfam" id="PF13439">
    <property type="entry name" value="Glyco_transf_4"/>
    <property type="match status" value="1"/>
</dbReference>
<dbReference type="Gene3D" id="3.40.50.2000">
    <property type="entry name" value="Glycogen Phosphorylase B"/>
    <property type="match status" value="2"/>
</dbReference>
<accession>A0A847UBW1</accession>
<protein>
    <submittedName>
        <fullName evidence="3">Glycosyltransferase</fullName>
    </submittedName>
</protein>
<name>A0A847UBW1_9EURY</name>
<dbReference type="AlphaFoldDB" id="A0A847UBW1"/>
<organism evidence="3 4">
    <name type="scientific">Halomicrobium mukohataei</name>
    <dbReference type="NCBI Taxonomy" id="57705"/>
    <lineage>
        <taxon>Archaea</taxon>
        <taxon>Methanobacteriati</taxon>
        <taxon>Methanobacteriota</taxon>
        <taxon>Stenosarchaea group</taxon>
        <taxon>Halobacteria</taxon>
        <taxon>Halobacteriales</taxon>
        <taxon>Haloarculaceae</taxon>
        <taxon>Halomicrobium</taxon>
    </lineage>
</organism>
<feature type="domain" description="Glycosyl transferase family 1" evidence="1">
    <location>
        <begin position="204"/>
        <end position="366"/>
    </location>
</feature>
<dbReference type="EMBL" id="WOYG01000001">
    <property type="protein sequence ID" value="NLV08371.1"/>
    <property type="molecule type" value="Genomic_DNA"/>
</dbReference>
<evidence type="ECO:0000259" key="2">
    <source>
        <dbReference type="Pfam" id="PF13439"/>
    </source>
</evidence>
<dbReference type="InterPro" id="IPR028098">
    <property type="entry name" value="Glyco_trans_4-like_N"/>
</dbReference>
<keyword evidence="3" id="KW-0808">Transferase</keyword>
<dbReference type="SUPFAM" id="SSF53756">
    <property type="entry name" value="UDP-Glycosyltransferase/glycogen phosphorylase"/>
    <property type="match status" value="1"/>
</dbReference>
<dbReference type="Proteomes" id="UP000608662">
    <property type="component" value="Unassembled WGS sequence"/>
</dbReference>
<dbReference type="PANTHER" id="PTHR12526">
    <property type="entry name" value="GLYCOSYLTRANSFERASE"/>
    <property type="match status" value="1"/>
</dbReference>
<comment type="caution">
    <text evidence="3">The sequence shown here is derived from an EMBL/GenBank/DDBJ whole genome shotgun (WGS) entry which is preliminary data.</text>
</comment>
<dbReference type="Pfam" id="PF00534">
    <property type="entry name" value="Glycos_transf_1"/>
    <property type="match status" value="1"/>
</dbReference>
<dbReference type="RefSeq" id="WP_170092406.1">
    <property type="nucleotide sequence ID" value="NZ_WOYG01000001.1"/>
</dbReference>
<evidence type="ECO:0000313" key="4">
    <source>
        <dbReference type="Proteomes" id="UP000608662"/>
    </source>
</evidence>
<feature type="domain" description="Glycosyltransferase subfamily 4-like N-terminal" evidence="2">
    <location>
        <begin position="17"/>
        <end position="181"/>
    </location>
</feature>
<evidence type="ECO:0000313" key="3">
    <source>
        <dbReference type="EMBL" id="NLV08371.1"/>
    </source>
</evidence>
<dbReference type="InterPro" id="IPR001296">
    <property type="entry name" value="Glyco_trans_1"/>
</dbReference>
<dbReference type="CDD" id="cd03801">
    <property type="entry name" value="GT4_PimA-like"/>
    <property type="match status" value="1"/>
</dbReference>
<dbReference type="OrthoDB" id="131038at2157"/>
<proteinExistence type="predicted"/>
<gene>
    <name evidence="3" type="ORF">GOC74_00260</name>
</gene>
<sequence length="391" mass="43691">MDVAVVDPSGFTPPYDHHFCGGLASQSCRVTLFTSGEWNEWDAKSYARDQHFYARTERLPAPVSDSGLQPAIKGIEHVHDMNRLLVRLRRRDPDIIHFQWLPVPAIDAAYVRVLRRIAPTVLTVHDSNPFHGEPTSRLQLAGAQLAPRAFDHLVAHTEATRRNLLEQGVSDSALSVIPHGILRYSERTEQRNVRGPDVRRDSSRCQEDIHVLFFGTLKPYKGLDVLLEAFAELPGDVRDSARLRIAGKPMMDITHLRTMAADLDVEDSVDWEVGFVPHEAVPSLFEWADVVVFPYREIDQSGALMTAIPFGTPIVASAVGGFDEVLTDGRHGRLVPPEDPQALSTALSSIISNPDQRAMMGEAVRELVETTYSWDEIGRSYIELYERLLGS</sequence>